<feature type="compositionally biased region" description="Basic and acidic residues" evidence="1">
    <location>
        <begin position="1"/>
        <end position="10"/>
    </location>
</feature>
<dbReference type="Gene3D" id="3.40.50.410">
    <property type="entry name" value="von Willebrand factor, type A domain"/>
    <property type="match status" value="1"/>
</dbReference>
<comment type="caution">
    <text evidence="2">The sequence shown here is derived from an EMBL/GenBank/DDBJ whole genome shotgun (WGS) entry which is preliminary data.</text>
</comment>
<evidence type="ECO:0008006" key="4">
    <source>
        <dbReference type="Google" id="ProtNLM"/>
    </source>
</evidence>
<gene>
    <name evidence="2" type="ORF">EGW08_021408</name>
</gene>
<dbReference type="PANTHER" id="PTHR47824">
    <property type="entry name" value="UBIQUITIN-LIKE DOMAIN-CONTAINING PROTEIN"/>
    <property type="match status" value="1"/>
</dbReference>
<keyword evidence="3" id="KW-1185">Reference proteome</keyword>
<feature type="compositionally biased region" description="Low complexity" evidence="1">
    <location>
        <begin position="120"/>
        <end position="150"/>
    </location>
</feature>
<proteinExistence type="predicted"/>
<dbReference type="AlphaFoldDB" id="A0A3S0ZMG0"/>
<dbReference type="InterPro" id="IPR036465">
    <property type="entry name" value="vWFA_dom_sf"/>
</dbReference>
<dbReference type="SUPFAM" id="SSF53300">
    <property type="entry name" value="vWA-like"/>
    <property type="match status" value="1"/>
</dbReference>
<feature type="compositionally biased region" description="Low complexity" evidence="1">
    <location>
        <begin position="73"/>
        <end position="83"/>
    </location>
</feature>
<feature type="non-terminal residue" evidence="2">
    <location>
        <position position="485"/>
    </location>
</feature>
<feature type="region of interest" description="Disordered" evidence="1">
    <location>
        <begin position="1"/>
        <end position="50"/>
    </location>
</feature>
<evidence type="ECO:0000313" key="2">
    <source>
        <dbReference type="EMBL" id="RUS70837.1"/>
    </source>
</evidence>
<evidence type="ECO:0000256" key="1">
    <source>
        <dbReference type="SAM" id="MobiDB-lite"/>
    </source>
</evidence>
<organism evidence="2 3">
    <name type="scientific">Elysia chlorotica</name>
    <name type="common">Eastern emerald elysia</name>
    <name type="synonym">Sea slug</name>
    <dbReference type="NCBI Taxonomy" id="188477"/>
    <lineage>
        <taxon>Eukaryota</taxon>
        <taxon>Metazoa</taxon>
        <taxon>Spiralia</taxon>
        <taxon>Lophotrochozoa</taxon>
        <taxon>Mollusca</taxon>
        <taxon>Gastropoda</taxon>
        <taxon>Heterobranchia</taxon>
        <taxon>Euthyneura</taxon>
        <taxon>Panpulmonata</taxon>
        <taxon>Sacoglossa</taxon>
        <taxon>Placobranchoidea</taxon>
        <taxon>Plakobranchidae</taxon>
        <taxon>Elysia</taxon>
    </lineage>
</organism>
<dbReference type="EMBL" id="RQTK01001325">
    <property type="protein sequence ID" value="RUS70837.1"/>
    <property type="molecule type" value="Genomic_DNA"/>
</dbReference>
<dbReference type="PANTHER" id="PTHR47824:SF3">
    <property type="entry name" value="UBIQUITIN-LIKE DOMAIN-CONTAINING PROTEIN"/>
    <property type="match status" value="1"/>
</dbReference>
<reference evidence="2 3" key="1">
    <citation type="submission" date="2019-01" db="EMBL/GenBank/DDBJ databases">
        <title>A draft genome assembly of the solar-powered sea slug Elysia chlorotica.</title>
        <authorList>
            <person name="Cai H."/>
            <person name="Li Q."/>
            <person name="Fang X."/>
            <person name="Li J."/>
            <person name="Curtis N.E."/>
            <person name="Altenburger A."/>
            <person name="Shibata T."/>
            <person name="Feng M."/>
            <person name="Maeda T."/>
            <person name="Schwartz J.A."/>
            <person name="Shigenobu S."/>
            <person name="Lundholm N."/>
            <person name="Nishiyama T."/>
            <person name="Yang H."/>
            <person name="Hasebe M."/>
            <person name="Li S."/>
            <person name="Pierce S.K."/>
            <person name="Wang J."/>
        </authorList>
    </citation>
    <scope>NUCLEOTIDE SEQUENCE [LARGE SCALE GENOMIC DNA]</scope>
    <source>
        <strain evidence="2">EC2010</strain>
        <tissue evidence="2">Whole organism of an adult</tissue>
    </source>
</reference>
<accession>A0A3S0ZMG0</accession>
<protein>
    <recommendedName>
        <fullName evidence="4">VWFA domain-containing protein</fullName>
    </recommendedName>
</protein>
<feature type="compositionally biased region" description="Basic and acidic residues" evidence="1">
    <location>
        <begin position="88"/>
        <end position="98"/>
    </location>
</feature>
<dbReference type="OrthoDB" id="6125233at2759"/>
<dbReference type="Proteomes" id="UP000271974">
    <property type="component" value="Unassembled WGS sequence"/>
</dbReference>
<evidence type="ECO:0000313" key="3">
    <source>
        <dbReference type="Proteomes" id="UP000271974"/>
    </source>
</evidence>
<sequence length="485" mass="53007">MKRRVSKDVGSENPAKVSKDAPALARADTVVNKSDAEPTRSRQRKAPAWLSSYITGGSAKDLAKAASEILSPSKKSSSSAAKKQGSNESEHEKEEQPQKKPPGKIKTVQKTAENKKLVSPKRSSSSPSSSAATLKSSPPSALSPKSSSKQDSLKHSPDSGLHSENVLEVCEDNSTSNNSNLSDKKVSVSESPTTAGTDDFPISKTIGKVSTLATAVKEETILLPKTGETPTMLEVVICVSTSGAMQEYLAELQEQVREMVWRLQSLVPTLRIGVFAHTQGGIHDDKRAGGSGSIANIDHNYIRTGGHSGTKWLDLGASFSQICAFVNSLEPESVIYPDYVQDNLEMALWKLQRCMSWSSCSYRTVVMLGRGRPNSTTFYLQREHWRGWIRSALELGPRQEVPIIDWRLEARLLAQMGIHVFTLQAVSERTNKEEEEEDEDEEGTKFFRETAAITNGQHIRLTDASQLVDVIVGVCCACYGPDLLQ</sequence>
<feature type="region of interest" description="Disordered" evidence="1">
    <location>
        <begin position="62"/>
        <end position="200"/>
    </location>
</feature>
<name>A0A3S0ZMG0_ELYCH</name>